<evidence type="ECO:0000256" key="2">
    <source>
        <dbReference type="SAM" id="SignalP"/>
    </source>
</evidence>
<protein>
    <recommendedName>
        <fullName evidence="5">Lytic polysaccharide monooxygenase</fullName>
    </recommendedName>
</protein>
<keyword evidence="2" id="KW-0732">Signal</keyword>
<name>A0AA40ENW6_9PEZI</name>
<feature type="chain" id="PRO_5041437444" description="Lytic polysaccharide monooxygenase" evidence="2">
    <location>
        <begin position="21"/>
        <end position="367"/>
    </location>
</feature>
<feature type="region of interest" description="Disordered" evidence="1">
    <location>
        <begin position="272"/>
        <end position="308"/>
    </location>
</feature>
<dbReference type="PANTHER" id="PTHR36182:SF2">
    <property type="entry name" value="LYTIC POLYSACCHARIDE MONOOXYGENASE"/>
    <property type="match status" value="1"/>
</dbReference>
<dbReference type="EMBL" id="JAUKUD010000005">
    <property type="protein sequence ID" value="KAK0742788.1"/>
    <property type="molecule type" value="Genomic_DNA"/>
</dbReference>
<comment type="caution">
    <text evidence="3">The sequence shown here is derived from an EMBL/GenBank/DDBJ whole genome shotgun (WGS) entry which is preliminary data.</text>
</comment>
<feature type="compositionally biased region" description="Polar residues" evidence="1">
    <location>
        <begin position="272"/>
        <end position="291"/>
    </location>
</feature>
<evidence type="ECO:0008006" key="5">
    <source>
        <dbReference type="Google" id="ProtNLM"/>
    </source>
</evidence>
<evidence type="ECO:0000313" key="4">
    <source>
        <dbReference type="Proteomes" id="UP001172155"/>
    </source>
</evidence>
<dbReference type="Proteomes" id="UP001172155">
    <property type="component" value="Unassembled WGS sequence"/>
</dbReference>
<proteinExistence type="predicted"/>
<dbReference type="Gene3D" id="2.70.50.70">
    <property type="match status" value="1"/>
</dbReference>
<reference evidence="3" key="1">
    <citation type="submission" date="2023-06" db="EMBL/GenBank/DDBJ databases">
        <title>Genome-scale phylogeny and comparative genomics of the fungal order Sordariales.</title>
        <authorList>
            <consortium name="Lawrence Berkeley National Laboratory"/>
            <person name="Hensen N."/>
            <person name="Bonometti L."/>
            <person name="Westerberg I."/>
            <person name="Brannstrom I.O."/>
            <person name="Guillou S."/>
            <person name="Cros-Aarteil S."/>
            <person name="Calhoun S."/>
            <person name="Haridas S."/>
            <person name="Kuo A."/>
            <person name="Mondo S."/>
            <person name="Pangilinan J."/>
            <person name="Riley R."/>
            <person name="LaButti K."/>
            <person name="Andreopoulos B."/>
            <person name="Lipzen A."/>
            <person name="Chen C."/>
            <person name="Yanf M."/>
            <person name="Daum C."/>
            <person name="Ng V."/>
            <person name="Clum A."/>
            <person name="Steindorff A."/>
            <person name="Ohm R."/>
            <person name="Martin F."/>
            <person name="Silar P."/>
            <person name="Natvig D."/>
            <person name="Lalanne C."/>
            <person name="Gautier V."/>
            <person name="Ament-velasquez S.L."/>
            <person name="Kruys A."/>
            <person name="Hutchinson M.I."/>
            <person name="Powell A.J."/>
            <person name="Barry K."/>
            <person name="Miller A.N."/>
            <person name="Grigoriev I.V."/>
            <person name="Debuchy R."/>
            <person name="Gladieux P."/>
            <person name="Thoren M.H."/>
            <person name="Johannesson H."/>
        </authorList>
    </citation>
    <scope>NUCLEOTIDE SEQUENCE</scope>
    <source>
        <strain evidence="3">SMH3187-1</strain>
    </source>
</reference>
<feature type="signal peptide" evidence="2">
    <location>
        <begin position="1"/>
        <end position="20"/>
    </location>
</feature>
<evidence type="ECO:0000256" key="1">
    <source>
        <dbReference type="SAM" id="MobiDB-lite"/>
    </source>
</evidence>
<dbReference type="PANTHER" id="PTHR36182">
    <property type="entry name" value="PROTEIN, PUTATIVE (AFU_ORTHOLOGUE AFUA_6G10930)-RELATED"/>
    <property type="match status" value="1"/>
</dbReference>
<sequence length="367" mass="37107">MLTMTTTFVALATLLGASNAHMIMSTPSPYNHHKSSPLVQVDPLGASLPFPCQGLSTIEETTALTAGATQRVAFTGGAQHGGGSCQFSLTYEYPPPADKSKWKAIYTLIGGCPVSAAGNLPAAAPDADGRANSPQCGNDSGVECIREFQVPIPKDLPSGNATFAWTWYPKIGGQPELYMTCAPVTIQGGAADTGFFDALPQIFVANVAGECKTGMGVVNIPNPGKFGRVLEQPSPDSQGSCPKAAGVPVFENDAAGAAPVASIVPTTLLTVTRPAPSSSPSTDVPAASTTFPGGGSSPCKPALAPVAPNAPLRPTGDAAVGDAQSCSVLGEIICIGDSQFGICDGAKAVPQDLSDGTTCSGGKISRV</sequence>
<dbReference type="AlphaFoldDB" id="A0AA40ENW6"/>
<accession>A0AA40ENW6</accession>
<gene>
    <name evidence="3" type="ORF">B0T18DRAFT_467468</name>
</gene>
<organism evidence="3 4">
    <name type="scientific">Schizothecium vesticola</name>
    <dbReference type="NCBI Taxonomy" id="314040"/>
    <lineage>
        <taxon>Eukaryota</taxon>
        <taxon>Fungi</taxon>
        <taxon>Dikarya</taxon>
        <taxon>Ascomycota</taxon>
        <taxon>Pezizomycotina</taxon>
        <taxon>Sordariomycetes</taxon>
        <taxon>Sordariomycetidae</taxon>
        <taxon>Sordariales</taxon>
        <taxon>Schizotheciaceae</taxon>
        <taxon>Schizothecium</taxon>
    </lineage>
</organism>
<keyword evidence="4" id="KW-1185">Reference proteome</keyword>
<evidence type="ECO:0000313" key="3">
    <source>
        <dbReference type="EMBL" id="KAK0742788.1"/>
    </source>
</evidence>